<evidence type="ECO:0000313" key="4">
    <source>
        <dbReference type="Proteomes" id="UP000324748"/>
    </source>
</evidence>
<gene>
    <name evidence="2" type="primary">UTP20_2</name>
    <name evidence="3" type="synonym">UTP20_1</name>
    <name evidence="3" type="ORF">PGT21_004387</name>
    <name evidence="2" type="ORF">PGTUg99_009286</name>
</gene>
<proteinExistence type="predicted"/>
<dbReference type="GO" id="GO:0032040">
    <property type="term" value="C:small-subunit processome"/>
    <property type="evidence" value="ECO:0007669"/>
    <property type="project" value="TreeGrafter"/>
</dbReference>
<evidence type="ECO:0000313" key="5">
    <source>
        <dbReference type="Proteomes" id="UP000325313"/>
    </source>
</evidence>
<dbReference type="EMBL" id="VDEP01000482">
    <property type="protein sequence ID" value="KAA1070940.1"/>
    <property type="molecule type" value="Genomic_DNA"/>
</dbReference>
<dbReference type="OrthoDB" id="360653at2759"/>
<keyword evidence="4" id="KW-1185">Reference proteome</keyword>
<dbReference type="InterPro" id="IPR052575">
    <property type="entry name" value="SSU_processome_comp_20"/>
</dbReference>
<dbReference type="Pfam" id="PF20416">
    <property type="entry name" value="UTP20"/>
    <property type="match status" value="1"/>
</dbReference>
<accession>A0A5B0M4L3</accession>
<sequence>MIQLVLPESASQNAISGIISSLSNILKSTHQETRQSARATVGNIVILLPASFLAQVLKDLKAVLLRGPQLHVLAHTTYSILSRASESSKDFEIDSHASKLLMSIIIDDLFGQPWRDRQSKELKAKKKFNETKTSRSLESLQMIVSKLANSENLTDILVSFQQVLENTGPTKILKQVDECFNRICAGIVANKEKFDAPKVLDLSKNLISENAEYLKNKSQKKKSYVINPTDHRVVLSTKSKGFYTTSSEGTPSDKLVHNPARREGFLPAV</sequence>
<dbReference type="InterPro" id="IPR046523">
    <property type="entry name" value="UTP20_dom"/>
</dbReference>
<feature type="domain" description="U3 small nucleolar RNA-associated protein 20" evidence="1">
    <location>
        <begin position="5"/>
        <end position="207"/>
    </location>
</feature>
<evidence type="ECO:0000313" key="3">
    <source>
        <dbReference type="EMBL" id="KAA1099349.1"/>
    </source>
</evidence>
<protein>
    <submittedName>
        <fullName evidence="2">U3 snoRNP protein</fullName>
    </submittedName>
</protein>
<dbReference type="Proteomes" id="UP000324748">
    <property type="component" value="Unassembled WGS sequence"/>
</dbReference>
<evidence type="ECO:0000259" key="1">
    <source>
        <dbReference type="Pfam" id="PF20416"/>
    </source>
</evidence>
<dbReference type="Proteomes" id="UP000325313">
    <property type="component" value="Unassembled WGS sequence"/>
</dbReference>
<dbReference type="PANTHER" id="PTHR17695:SF11">
    <property type="entry name" value="SMALL SUBUNIT PROCESSOME COMPONENT 20 HOMOLOG"/>
    <property type="match status" value="1"/>
</dbReference>
<dbReference type="AlphaFoldDB" id="A0A5B0M4L3"/>
<comment type="caution">
    <text evidence="2">The sequence shown here is derived from an EMBL/GenBank/DDBJ whole genome shotgun (WGS) entry which is preliminary data.</text>
</comment>
<dbReference type="EMBL" id="VSWC01000054">
    <property type="protein sequence ID" value="KAA1099349.1"/>
    <property type="molecule type" value="Genomic_DNA"/>
</dbReference>
<dbReference type="GO" id="GO:0030686">
    <property type="term" value="C:90S preribosome"/>
    <property type="evidence" value="ECO:0007669"/>
    <property type="project" value="TreeGrafter"/>
</dbReference>
<name>A0A5B0M4L3_PUCGR</name>
<dbReference type="InterPro" id="IPR016024">
    <property type="entry name" value="ARM-type_fold"/>
</dbReference>
<dbReference type="SUPFAM" id="SSF48371">
    <property type="entry name" value="ARM repeat"/>
    <property type="match status" value="1"/>
</dbReference>
<organism evidence="2 5">
    <name type="scientific">Puccinia graminis f. sp. tritici</name>
    <dbReference type="NCBI Taxonomy" id="56615"/>
    <lineage>
        <taxon>Eukaryota</taxon>
        <taxon>Fungi</taxon>
        <taxon>Dikarya</taxon>
        <taxon>Basidiomycota</taxon>
        <taxon>Pucciniomycotina</taxon>
        <taxon>Pucciniomycetes</taxon>
        <taxon>Pucciniales</taxon>
        <taxon>Pucciniaceae</taxon>
        <taxon>Puccinia</taxon>
    </lineage>
</organism>
<evidence type="ECO:0000313" key="2">
    <source>
        <dbReference type="EMBL" id="KAA1070940.1"/>
    </source>
</evidence>
<dbReference type="PANTHER" id="PTHR17695">
    <property type="entry name" value="SMALL SUBUNIT PROCESSOME COMPONENT 20 HOMOLOG"/>
    <property type="match status" value="1"/>
</dbReference>
<reference evidence="4 5" key="1">
    <citation type="submission" date="2019-05" db="EMBL/GenBank/DDBJ databases">
        <title>Emergence of the Ug99 lineage of the wheat stem rust pathogen through somatic hybridization.</title>
        <authorList>
            <person name="Li F."/>
            <person name="Upadhyaya N.M."/>
            <person name="Sperschneider J."/>
            <person name="Matny O."/>
            <person name="Nguyen-Phuc H."/>
            <person name="Mago R."/>
            <person name="Raley C."/>
            <person name="Miller M.E."/>
            <person name="Silverstein K.A.T."/>
            <person name="Henningsen E."/>
            <person name="Hirsch C.D."/>
            <person name="Visser B."/>
            <person name="Pretorius Z.A."/>
            <person name="Steffenson B.J."/>
            <person name="Schwessinger B."/>
            <person name="Dodds P.N."/>
            <person name="Figueroa M."/>
        </authorList>
    </citation>
    <scope>NUCLEOTIDE SEQUENCE [LARGE SCALE GENOMIC DNA]</scope>
    <source>
        <strain evidence="3">21-0</strain>
        <strain evidence="2 5">Ug99</strain>
    </source>
</reference>